<gene>
    <name evidence="3" type="ORF">DI609_00730</name>
</gene>
<keyword evidence="2" id="KW-0812">Transmembrane</keyword>
<evidence type="ECO:0000256" key="1">
    <source>
        <dbReference type="SAM" id="MobiDB-lite"/>
    </source>
</evidence>
<evidence type="ECO:0000313" key="4">
    <source>
        <dbReference type="Proteomes" id="UP000249451"/>
    </source>
</evidence>
<keyword evidence="2" id="KW-1133">Transmembrane helix</keyword>
<proteinExistence type="predicted"/>
<sequence length="255" mass="27841">MNAGPGNTGYSFRRRDPERGQRPPRDAQPPLPPEVYRRRRIAAIAAVVVVILLLWWLLSSLGGSQEDASTPAADTAQSSSAAPTSGKEKKPDAKDKKAEAEKKGAEKRKEEKKDAEPKDPAAEKTNCELADLRVTAVPGKSTFDPGEEPTFYAKIANPTKADCVIDVDEAKLLFEVFAMDDYHRVWGDLDCNEPSITGEVTIEAGKSQNYKMGSWSRTTSAPDRCDDRQPVGPGSYLLYAHLGDNVSQPATFNMS</sequence>
<dbReference type="AlphaFoldDB" id="A0A2W5B9V9"/>
<feature type="region of interest" description="Disordered" evidence="1">
    <location>
        <begin position="64"/>
        <end position="130"/>
    </location>
</feature>
<reference evidence="3 4" key="1">
    <citation type="submission" date="2017-11" db="EMBL/GenBank/DDBJ databases">
        <title>Infants hospitalized years apart are colonized by the same room-sourced microbial strains.</title>
        <authorList>
            <person name="Brooks B."/>
            <person name="Olm M.R."/>
            <person name="Firek B.A."/>
            <person name="Baker R."/>
            <person name="Thomas B.C."/>
            <person name="Morowitz M.J."/>
            <person name="Banfield J.F."/>
        </authorList>
    </citation>
    <scope>NUCLEOTIDE SEQUENCE [LARGE SCALE GENOMIC DNA]</scope>
    <source>
        <strain evidence="3">S2_012_000_R3_87</strain>
    </source>
</reference>
<name>A0A2W5B9V9_9CORY</name>
<dbReference type="EMBL" id="QFNY01000008">
    <property type="protein sequence ID" value="PZP03585.1"/>
    <property type="molecule type" value="Genomic_DNA"/>
</dbReference>
<comment type="caution">
    <text evidence="3">The sequence shown here is derived from an EMBL/GenBank/DDBJ whole genome shotgun (WGS) entry which is preliminary data.</text>
</comment>
<protein>
    <submittedName>
        <fullName evidence="3">Uncharacterized protein</fullName>
    </submittedName>
</protein>
<feature type="transmembrane region" description="Helical" evidence="2">
    <location>
        <begin position="41"/>
        <end position="58"/>
    </location>
</feature>
<evidence type="ECO:0000256" key="2">
    <source>
        <dbReference type="SAM" id="Phobius"/>
    </source>
</evidence>
<organism evidence="3 4">
    <name type="scientific">Corynebacterium urealyticum</name>
    <dbReference type="NCBI Taxonomy" id="43771"/>
    <lineage>
        <taxon>Bacteria</taxon>
        <taxon>Bacillati</taxon>
        <taxon>Actinomycetota</taxon>
        <taxon>Actinomycetes</taxon>
        <taxon>Mycobacteriales</taxon>
        <taxon>Corynebacteriaceae</taxon>
        <taxon>Corynebacterium</taxon>
    </lineage>
</organism>
<keyword evidence="2" id="KW-0472">Membrane</keyword>
<dbReference type="Proteomes" id="UP000249451">
    <property type="component" value="Unassembled WGS sequence"/>
</dbReference>
<feature type="region of interest" description="Disordered" evidence="1">
    <location>
        <begin position="1"/>
        <end position="32"/>
    </location>
</feature>
<accession>A0A2W5B9V9</accession>
<evidence type="ECO:0000313" key="3">
    <source>
        <dbReference type="EMBL" id="PZP03585.1"/>
    </source>
</evidence>
<feature type="compositionally biased region" description="Basic and acidic residues" evidence="1">
    <location>
        <begin position="86"/>
        <end position="126"/>
    </location>
</feature>
<feature type="compositionally biased region" description="Basic and acidic residues" evidence="1">
    <location>
        <begin position="13"/>
        <end position="25"/>
    </location>
</feature>